<dbReference type="EMBL" id="BLXT01006697">
    <property type="protein sequence ID" value="GFO32899.1"/>
    <property type="molecule type" value="Genomic_DNA"/>
</dbReference>
<protein>
    <submittedName>
        <fullName evidence="2">Uncharacterized protein</fullName>
    </submittedName>
</protein>
<keyword evidence="3" id="KW-1185">Reference proteome</keyword>
<accession>A0AAV4CJA9</accession>
<reference evidence="2 3" key="1">
    <citation type="journal article" date="2021" name="Elife">
        <title>Chloroplast acquisition without the gene transfer in kleptoplastic sea slugs, Plakobranchus ocellatus.</title>
        <authorList>
            <person name="Maeda T."/>
            <person name="Takahashi S."/>
            <person name="Yoshida T."/>
            <person name="Shimamura S."/>
            <person name="Takaki Y."/>
            <person name="Nagai Y."/>
            <person name="Toyoda A."/>
            <person name="Suzuki Y."/>
            <person name="Arimoto A."/>
            <person name="Ishii H."/>
            <person name="Satoh N."/>
            <person name="Nishiyama T."/>
            <person name="Hasebe M."/>
            <person name="Maruyama T."/>
            <person name="Minagawa J."/>
            <person name="Obokata J."/>
            <person name="Shigenobu S."/>
        </authorList>
    </citation>
    <scope>NUCLEOTIDE SEQUENCE [LARGE SCALE GENOMIC DNA]</scope>
</reference>
<dbReference type="Proteomes" id="UP000735302">
    <property type="component" value="Unassembled WGS sequence"/>
</dbReference>
<feature type="compositionally biased region" description="Basic and acidic residues" evidence="1">
    <location>
        <begin position="40"/>
        <end position="60"/>
    </location>
</feature>
<dbReference type="AlphaFoldDB" id="A0AAV4CJA9"/>
<feature type="compositionally biased region" description="Polar residues" evidence="1">
    <location>
        <begin position="61"/>
        <end position="72"/>
    </location>
</feature>
<feature type="region of interest" description="Disordered" evidence="1">
    <location>
        <begin position="38"/>
        <end position="72"/>
    </location>
</feature>
<comment type="caution">
    <text evidence="2">The sequence shown here is derived from an EMBL/GenBank/DDBJ whole genome shotgun (WGS) entry which is preliminary data.</text>
</comment>
<evidence type="ECO:0000256" key="1">
    <source>
        <dbReference type="SAM" id="MobiDB-lite"/>
    </source>
</evidence>
<evidence type="ECO:0000313" key="2">
    <source>
        <dbReference type="EMBL" id="GFO32899.1"/>
    </source>
</evidence>
<name>A0AAV4CJA9_9GAST</name>
<sequence>MVFHNGDEKRMTRSASLTLSWVRHARADGMSFYRNSSKFTETRRNSPKLTETHRTSETHHLTLQNSPKLTPKTLQNSTQTQYQSFKIHKIIIHQRLAVCNIAPLQQPFIIRITVCLGITKESIMTTCIIRVTVCLGIVKESFMTTFIIRVIVCLGVIKESIITIICIDRNLMFIINTTMSFIANIK</sequence>
<gene>
    <name evidence="2" type="ORF">PoB_005940400</name>
</gene>
<evidence type="ECO:0000313" key="3">
    <source>
        <dbReference type="Proteomes" id="UP000735302"/>
    </source>
</evidence>
<organism evidence="2 3">
    <name type="scientific">Plakobranchus ocellatus</name>
    <dbReference type="NCBI Taxonomy" id="259542"/>
    <lineage>
        <taxon>Eukaryota</taxon>
        <taxon>Metazoa</taxon>
        <taxon>Spiralia</taxon>
        <taxon>Lophotrochozoa</taxon>
        <taxon>Mollusca</taxon>
        <taxon>Gastropoda</taxon>
        <taxon>Heterobranchia</taxon>
        <taxon>Euthyneura</taxon>
        <taxon>Panpulmonata</taxon>
        <taxon>Sacoglossa</taxon>
        <taxon>Placobranchoidea</taxon>
        <taxon>Plakobranchidae</taxon>
        <taxon>Plakobranchus</taxon>
    </lineage>
</organism>
<proteinExistence type="predicted"/>